<dbReference type="SUPFAM" id="SSF49265">
    <property type="entry name" value="Fibronectin type III"/>
    <property type="match status" value="1"/>
</dbReference>
<accession>A0A2M7IHT7</accession>
<dbReference type="PROSITE" id="PS00018">
    <property type="entry name" value="EF_HAND_1"/>
    <property type="match status" value="2"/>
</dbReference>
<sequence length="166" mass="17974">MKHKIYIITFLALFIFAIGADIALAGSATISWNANTESDLAGYKIYYGTASRTGTDPKTCGLCGYSTSLNVGNVRTYTFSSLTNGQTYYFSVTAYDTSNNESSFSSQVSKFISISADLNANGRINAQDFSILMSFWGSTARPAADVNQDGYVNAQDLSIMMSQWTG</sequence>
<evidence type="ECO:0000313" key="3">
    <source>
        <dbReference type="EMBL" id="PIW76097.1"/>
    </source>
</evidence>
<dbReference type="InterPro" id="IPR018247">
    <property type="entry name" value="EF_Hand_1_Ca_BS"/>
</dbReference>
<dbReference type="EMBL" id="PFGY01000085">
    <property type="protein sequence ID" value="PIW76097.1"/>
    <property type="molecule type" value="Genomic_DNA"/>
</dbReference>
<evidence type="ECO:0000313" key="4">
    <source>
        <dbReference type="Proteomes" id="UP000229561"/>
    </source>
</evidence>
<dbReference type="Gene3D" id="1.10.1330.10">
    <property type="entry name" value="Dockerin domain"/>
    <property type="match status" value="1"/>
</dbReference>
<dbReference type="Pfam" id="PF00404">
    <property type="entry name" value="Dockerin_1"/>
    <property type="match status" value="1"/>
</dbReference>
<proteinExistence type="predicted"/>
<comment type="caution">
    <text evidence="3">The sequence shown here is derived from an EMBL/GenBank/DDBJ whole genome shotgun (WGS) entry which is preliminary data.</text>
</comment>
<dbReference type="InterPro" id="IPR016134">
    <property type="entry name" value="Dockerin_dom"/>
</dbReference>
<reference evidence="4" key="1">
    <citation type="submission" date="2017-09" db="EMBL/GenBank/DDBJ databases">
        <title>Depth-based differentiation of microbial function through sediment-hosted aquifers and enrichment of novel symbionts in the deep terrestrial subsurface.</title>
        <authorList>
            <person name="Probst A.J."/>
            <person name="Ladd B."/>
            <person name="Jarett J.K."/>
            <person name="Geller-Mcgrath D.E."/>
            <person name="Sieber C.M.K."/>
            <person name="Emerson J.B."/>
            <person name="Anantharaman K."/>
            <person name="Thomas B.C."/>
            <person name="Malmstrom R."/>
            <person name="Stieglmeier M."/>
            <person name="Klingl A."/>
            <person name="Woyke T."/>
            <person name="Ryan C.M."/>
            <person name="Banfield J.F."/>
        </authorList>
    </citation>
    <scope>NUCLEOTIDE SEQUENCE [LARGE SCALE GENOMIC DNA]</scope>
</reference>
<dbReference type="InterPro" id="IPR002105">
    <property type="entry name" value="Dockerin_1_rpt"/>
</dbReference>
<evidence type="ECO:0008006" key="5">
    <source>
        <dbReference type="Google" id="ProtNLM"/>
    </source>
</evidence>
<feature type="domain" description="Fibronectin type-III" evidence="1">
    <location>
        <begin position="14"/>
        <end position="117"/>
    </location>
</feature>
<dbReference type="SUPFAM" id="SSF63446">
    <property type="entry name" value="Type I dockerin domain"/>
    <property type="match status" value="1"/>
</dbReference>
<protein>
    <recommendedName>
        <fullName evidence="5">Fibronectin type-III domain-containing protein</fullName>
    </recommendedName>
</protein>
<organism evidence="3 4">
    <name type="scientific">Candidatus Portnoybacteria bacterium CG_4_8_14_3_um_filter_40_10</name>
    <dbReference type="NCBI Taxonomy" id="1974801"/>
    <lineage>
        <taxon>Bacteria</taxon>
        <taxon>Candidatus Portnoyibacteriota</taxon>
    </lineage>
</organism>
<name>A0A2M7IHT7_9BACT</name>
<dbReference type="PROSITE" id="PS51766">
    <property type="entry name" value="DOCKERIN"/>
    <property type="match status" value="1"/>
</dbReference>
<evidence type="ECO:0000259" key="2">
    <source>
        <dbReference type="PROSITE" id="PS51766"/>
    </source>
</evidence>
<dbReference type="InterPro" id="IPR036116">
    <property type="entry name" value="FN3_sf"/>
</dbReference>
<dbReference type="Pfam" id="PF00041">
    <property type="entry name" value="fn3"/>
    <property type="match status" value="1"/>
</dbReference>
<evidence type="ECO:0000259" key="1">
    <source>
        <dbReference type="PROSITE" id="PS50853"/>
    </source>
</evidence>
<dbReference type="AlphaFoldDB" id="A0A2M7IHT7"/>
<dbReference type="CDD" id="cd00063">
    <property type="entry name" value="FN3"/>
    <property type="match status" value="1"/>
</dbReference>
<dbReference type="GO" id="GO:0000272">
    <property type="term" value="P:polysaccharide catabolic process"/>
    <property type="evidence" value="ECO:0007669"/>
    <property type="project" value="InterPro"/>
</dbReference>
<gene>
    <name evidence="3" type="ORF">CO001_03190</name>
</gene>
<dbReference type="Gene3D" id="2.60.40.10">
    <property type="entry name" value="Immunoglobulins"/>
    <property type="match status" value="1"/>
</dbReference>
<dbReference type="GO" id="GO:0004553">
    <property type="term" value="F:hydrolase activity, hydrolyzing O-glycosyl compounds"/>
    <property type="evidence" value="ECO:0007669"/>
    <property type="project" value="InterPro"/>
</dbReference>
<dbReference type="InterPro" id="IPR003961">
    <property type="entry name" value="FN3_dom"/>
</dbReference>
<dbReference type="InterPro" id="IPR036439">
    <property type="entry name" value="Dockerin_dom_sf"/>
</dbReference>
<dbReference type="PROSITE" id="PS50853">
    <property type="entry name" value="FN3"/>
    <property type="match status" value="1"/>
</dbReference>
<dbReference type="InterPro" id="IPR013783">
    <property type="entry name" value="Ig-like_fold"/>
</dbReference>
<dbReference type="Proteomes" id="UP000229561">
    <property type="component" value="Unassembled WGS sequence"/>
</dbReference>
<feature type="domain" description="Dockerin" evidence="2">
    <location>
        <begin position="111"/>
        <end position="166"/>
    </location>
</feature>